<dbReference type="Pfam" id="PF08534">
    <property type="entry name" value="Redoxin"/>
    <property type="match status" value="1"/>
</dbReference>
<dbReference type="Proteomes" id="UP001620460">
    <property type="component" value="Unassembled WGS sequence"/>
</dbReference>
<keyword evidence="2" id="KW-0201">Cytochrome c-type biogenesis</keyword>
<reference evidence="6 7" key="1">
    <citation type="submission" date="2020-10" db="EMBL/GenBank/DDBJ databases">
        <title>Phylogeny of dyella-like bacteria.</title>
        <authorList>
            <person name="Fu J."/>
        </authorList>
    </citation>
    <scope>NUCLEOTIDE SEQUENCE [LARGE SCALE GENOMIC DNA]</scope>
    <source>
        <strain evidence="6 7">Gsoil3046</strain>
    </source>
</reference>
<dbReference type="PANTHER" id="PTHR42852:SF18">
    <property type="entry name" value="CHROMOSOME UNDETERMINED SCAFFOLD_47, WHOLE GENOME SHOTGUN SEQUENCE"/>
    <property type="match status" value="1"/>
</dbReference>
<comment type="caution">
    <text evidence="6">The sequence shown here is derived from an EMBL/GenBank/DDBJ whole genome shotgun (WGS) entry which is preliminary data.</text>
</comment>
<evidence type="ECO:0000256" key="2">
    <source>
        <dbReference type="ARBA" id="ARBA00022748"/>
    </source>
</evidence>
<dbReference type="InterPro" id="IPR017937">
    <property type="entry name" value="Thioredoxin_CS"/>
</dbReference>
<protein>
    <submittedName>
        <fullName evidence="6">TlpA family protein disulfide reductase</fullName>
    </submittedName>
</protein>
<keyword evidence="4" id="KW-0732">Signal</keyword>
<comment type="subcellular location">
    <subcellularLocation>
        <location evidence="1">Cell envelope</location>
    </subcellularLocation>
</comment>
<feature type="chain" id="PRO_5045066198" evidence="4">
    <location>
        <begin position="20"/>
        <end position="184"/>
    </location>
</feature>
<gene>
    <name evidence="6" type="ORF">ISP17_08460</name>
</gene>
<sequence length="184" mass="19725">MRRMAVLFACLLTCTGALATSTLQPGDTPPDALGVTRDGTHLTLSSMRGKVVVVSFWATWCGYCMKELPTLANIQQVATQRHLPLQIVAVNHMESVRTFATVARNMHRILPDLLMSRDGDGSVGRPYGSDDGIPVMAMFQRDGTLVHLHVGYDESDLDGILAEINALVAQQPAAPGATQAPASP</sequence>
<dbReference type="InterPro" id="IPR050553">
    <property type="entry name" value="Thioredoxin_ResA/DsbE_sf"/>
</dbReference>
<dbReference type="PROSITE" id="PS51352">
    <property type="entry name" value="THIOREDOXIN_2"/>
    <property type="match status" value="1"/>
</dbReference>
<proteinExistence type="predicted"/>
<keyword evidence="7" id="KW-1185">Reference proteome</keyword>
<evidence type="ECO:0000259" key="5">
    <source>
        <dbReference type="PROSITE" id="PS51352"/>
    </source>
</evidence>
<dbReference type="Gene3D" id="3.40.30.10">
    <property type="entry name" value="Glutaredoxin"/>
    <property type="match status" value="1"/>
</dbReference>
<dbReference type="InterPro" id="IPR036249">
    <property type="entry name" value="Thioredoxin-like_sf"/>
</dbReference>
<dbReference type="PROSITE" id="PS00194">
    <property type="entry name" value="THIOREDOXIN_1"/>
    <property type="match status" value="1"/>
</dbReference>
<evidence type="ECO:0000256" key="1">
    <source>
        <dbReference type="ARBA" id="ARBA00004196"/>
    </source>
</evidence>
<keyword evidence="3" id="KW-0676">Redox-active center</keyword>
<dbReference type="InterPro" id="IPR013740">
    <property type="entry name" value="Redoxin"/>
</dbReference>
<feature type="signal peptide" evidence="4">
    <location>
        <begin position="1"/>
        <end position="19"/>
    </location>
</feature>
<evidence type="ECO:0000313" key="7">
    <source>
        <dbReference type="Proteomes" id="UP001620460"/>
    </source>
</evidence>
<evidence type="ECO:0000256" key="3">
    <source>
        <dbReference type="ARBA" id="ARBA00023284"/>
    </source>
</evidence>
<dbReference type="RefSeq" id="WP_404632055.1">
    <property type="nucleotide sequence ID" value="NZ_JADIKM010000002.1"/>
</dbReference>
<dbReference type="SUPFAM" id="SSF52833">
    <property type="entry name" value="Thioredoxin-like"/>
    <property type="match status" value="1"/>
</dbReference>
<dbReference type="InterPro" id="IPR013766">
    <property type="entry name" value="Thioredoxin_domain"/>
</dbReference>
<evidence type="ECO:0000313" key="6">
    <source>
        <dbReference type="EMBL" id="MFK2903995.1"/>
    </source>
</evidence>
<dbReference type="PANTHER" id="PTHR42852">
    <property type="entry name" value="THIOL:DISULFIDE INTERCHANGE PROTEIN DSBE"/>
    <property type="match status" value="1"/>
</dbReference>
<dbReference type="CDD" id="cd02966">
    <property type="entry name" value="TlpA_like_family"/>
    <property type="match status" value="1"/>
</dbReference>
<evidence type="ECO:0000256" key="4">
    <source>
        <dbReference type="SAM" id="SignalP"/>
    </source>
</evidence>
<organism evidence="6 7">
    <name type="scientific">Dyella ginsengisoli</name>
    <dbReference type="NCBI Taxonomy" id="363848"/>
    <lineage>
        <taxon>Bacteria</taxon>
        <taxon>Pseudomonadati</taxon>
        <taxon>Pseudomonadota</taxon>
        <taxon>Gammaproteobacteria</taxon>
        <taxon>Lysobacterales</taxon>
        <taxon>Rhodanobacteraceae</taxon>
        <taxon>Dyella</taxon>
    </lineage>
</organism>
<dbReference type="EMBL" id="JADIKM010000002">
    <property type="protein sequence ID" value="MFK2903995.1"/>
    <property type="molecule type" value="Genomic_DNA"/>
</dbReference>
<accession>A0ABW8JWD8</accession>
<feature type="domain" description="Thioredoxin" evidence="5">
    <location>
        <begin position="23"/>
        <end position="169"/>
    </location>
</feature>
<name>A0ABW8JWD8_9GAMM</name>